<name>A0ABW9TMW2_AGRVI</name>
<keyword evidence="2" id="KW-1185">Reference proteome</keyword>
<reference evidence="1" key="1">
    <citation type="submission" date="2019-11" db="EMBL/GenBank/DDBJ databases">
        <title>Whole-genome sequencing of Allorhizobium vitis.</title>
        <authorList>
            <person name="Gan H.M."/>
            <person name="Savka M.A."/>
        </authorList>
    </citation>
    <scope>NUCLEOTIDE SEQUENCE [LARGE SCALE GENOMIC DNA]</scope>
    <source>
        <strain evidence="1">T1/7</strain>
    </source>
</reference>
<dbReference type="RefSeq" id="WP_041696979.1">
    <property type="nucleotide sequence ID" value="NZ_JAALXY010000011.1"/>
</dbReference>
<comment type="caution">
    <text evidence="1">The sequence shown here is derived from an EMBL/GenBank/DDBJ whole genome shotgun (WGS) entry which is preliminary data.</text>
</comment>
<evidence type="ECO:0000313" key="2">
    <source>
        <dbReference type="Proteomes" id="UP000179454"/>
    </source>
</evidence>
<dbReference type="Proteomes" id="UP000179454">
    <property type="component" value="Unassembled WGS sequence"/>
</dbReference>
<proteinExistence type="predicted"/>
<dbReference type="EMBL" id="MBFE02000012">
    <property type="protein sequence ID" value="MUO43634.1"/>
    <property type="molecule type" value="Genomic_DNA"/>
</dbReference>
<organism evidence="1 2">
    <name type="scientific">Agrobacterium vitis</name>
    <name type="common">Rhizobium vitis</name>
    <dbReference type="NCBI Taxonomy" id="373"/>
    <lineage>
        <taxon>Bacteria</taxon>
        <taxon>Pseudomonadati</taxon>
        <taxon>Pseudomonadota</taxon>
        <taxon>Alphaproteobacteria</taxon>
        <taxon>Hyphomicrobiales</taxon>
        <taxon>Rhizobiaceae</taxon>
        <taxon>Rhizobium/Agrobacterium group</taxon>
        <taxon>Agrobacterium</taxon>
    </lineage>
</organism>
<gene>
    <name evidence="1" type="ORF">BBL17_017785</name>
</gene>
<protein>
    <submittedName>
        <fullName evidence="1">Uncharacterized protein</fullName>
    </submittedName>
</protein>
<sequence>MGFDIITNPNVERELLTAKLSQNIGRGPIHGSLGPALHFEALRHVPSARAALILESSCLAFSITVSAEFMTSLQLMFTLCSI</sequence>
<evidence type="ECO:0000313" key="1">
    <source>
        <dbReference type="EMBL" id="MUO43634.1"/>
    </source>
</evidence>
<accession>A0ABW9TMW2</accession>